<feature type="region of interest" description="Disordered" evidence="1">
    <location>
        <begin position="1"/>
        <end position="29"/>
    </location>
</feature>
<organismHost>
    <name type="scientific">Meleagris gallopavo</name>
    <name type="common">Wild turkey</name>
    <dbReference type="NCBI Taxonomy" id="9103"/>
</organismHost>
<feature type="region of interest" description="Disordered" evidence="1">
    <location>
        <begin position="53"/>
        <end position="91"/>
    </location>
</feature>
<name>Q76VK5_MEHV1</name>
<accession>Q76VK5</accession>
<keyword evidence="2" id="KW-0472">Membrane</keyword>
<dbReference type="EMBL" id="L37202">
    <property type="protein sequence ID" value="AAA52274.1"/>
    <property type="molecule type" value="Genomic_DNA"/>
</dbReference>
<evidence type="ECO:0000256" key="2">
    <source>
        <dbReference type="SAM" id="Phobius"/>
    </source>
</evidence>
<feature type="transmembrane region" description="Helical" evidence="2">
    <location>
        <begin position="104"/>
        <end position="127"/>
    </location>
</feature>
<reference evidence="3" key="1">
    <citation type="submission" date="1995-01" db="EMBL/GenBank/DDBJ databases">
        <title>Gene organization in Herpes virus of turkey: Identification of a novel ORF in UL and a truncated homologue of pp38 in IRL.</title>
        <authorList>
            <person name="Smith G.D."/>
            <person name="Zelnik V."/>
            <person name="Ross N."/>
        </authorList>
    </citation>
    <scope>NUCLEOTIDE SEQUENCE</scope>
    <source>
        <strain evidence="3">FC126</strain>
    </source>
</reference>
<feature type="compositionally biased region" description="Pro residues" evidence="1">
    <location>
        <begin position="74"/>
        <end position="83"/>
    </location>
</feature>
<evidence type="ECO:0000256" key="1">
    <source>
        <dbReference type="SAM" id="MobiDB-lite"/>
    </source>
</evidence>
<keyword evidence="2" id="KW-0812">Transmembrane</keyword>
<proteinExistence type="predicted"/>
<organism evidence="3">
    <name type="scientific">Meleagrid herpesvirus 1</name>
    <name type="common">MeHV-1</name>
    <name type="synonym">Turkey herpesvirus</name>
    <dbReference type="NCBI Taxonomy" id="37108"/>
    <lineage>
        <taxon>Viruses</taxon>
        <taxon>Duplodnaviria</taxon>
        <taxon>Heunggongvirae</taxon>
        <taxon>Peploviricota</taxon>
        <taxon>Herviviricetes</taxon>
        <taxon>Herpesvirales</taxon>
        <taxon>Orthoherpesviridae</taxon>
        <taxon>Alphaherpesvirinae</taxon>
        <taxon>Mardivirus</taxon>
        <taxon>Mardivirus meleagridalpha1</taxon>
    </lineage>
</organism>
<organismHost>
    <name type="scientific">Gallus gallus</name>
    <name type="common">Chicken</name>
    <dbReference type="NCBI Taxonomy" id="9031"/>
</organismHost>
<feature type="compositionally biased region" description="Basic and acidic residues" evidence="1">
    <location>
        <begin position="53"/>
        <end position="73"/>
    </location>
</feature>
<sequence>MDAERPPGDPENGLPLTTLEARHDRDSNSAPIEEVAGDIPAPQPARILGVDTERGESIFEPRPARGPEGDPHPRLYPPLPPPNYEDLFAEDPTPHRPYDIASDAVAIAILGVAFVGTVLSVVVLLVCSK</sequence>
<protein>
    <submittedName>
        <fullName evidence="3">Uncharacterized protein</fullName>
    </submittedName>
</protein>
<keyword evidence="2" id="KW-1133">Transmembrane helix</keyword>
<evidence type="ECO:0000313" key="3">
    <source>
        <dbReference type="EMBL" id="AAA52274.1"/>
    </source>
</evidence>